<dbReference type="PANTHER" id="PTHR48079">
    <property type="entry name" value="PROTEIN YEEZ"/>
    <property type="match status" value="1"/>
</dbReference>
<dbReference type="GO" id="GO:0004029">
    <property type="term" value="F:aldehyde dehydrogenase (NAD+) activity"/>
    <property type="evidence" value="ECO:0007669"/>
    <property type="project" value="TreeGrafter"/>
</dbReference>
<dbReference type="AlphaFoldDB" id="A0A7Y4NZX4"/>
<gene>
    <name evidence="2" type="ORF">HNR71_005268</name>
    <name evidence="3" type="ORF">HPO96_09790</name>
</gene>
<evidence type="ECO:0000313" key="4">
    <source>
        <dbReference type="Proteomes" id="UP000534306"/>
    </source>
</evidence>
<dbReference type="EMBL" id="JABJRC010000002">
    <property type="protein sequence ID" value="NOL40535.1"/>
    <property type="molecule type" value="Genomic_DNA"/>
</dbReference>
<organism evidence="3 4">
    <name type="scientific">Kribbella sandramycini</name>
    <dbReference type="NCBI Taxonomy" id="60450"/>
    <lineage>
        <taxon>Bacteria</taxon>
        <taxon>Bacillati</taxon>
        <taxon>Actinomycetota</taxon>
        <taxon>Actinomycetes</taxon>
        <taxon>Propionibacteriales</taxon>
        <taxon>Kribbellaceae</taxon>
        <taxon>Kribbella</taxon>
    </lineage>
</organism>
<dbReference type="InterPro" id="IPR051783">
    <property type="entry name" value="NAD(P)-dependent_oxidoreduct"/>
</dbReference>
<keyword evidence="4" id="KW-1185">Reference proteome</keyword>
<name>A0A7Y4NZX4_9ACTN</name>
<evidence type="ECO:0000313" key="2">
    <source>
        <dbReference type="EMBL" id="MBB6569631.1"/>
    </source>
</evidence>
<dbReference type="Gene3D" id="3.40.50.720">
    <property type="entry name" value="NAD(P)-binding Rossmann-like Domain"/>
    <property type="match status" value="1"/>
</dbReference>
<dbReference type="InterPro" id="IPR036291">
    <property type="entry name" value="NAD(P)-bd_dom_sf"/>
</dbReference>
<proteinExistence type="predicted"/>
<reference evidence="2 5" key="2">
    <citation type="submission" date="2020-08" db="EMBL/GenBank/DDBJ databases">
        <title>Sequencing the genomes of 1000 actinobacteria strains.</title>
        <authorList>
            <person name="Klenk H.-P."/>
        </authorList>
    </citation>
    <scope>NUCLEOTIDE SEQUENCE [LARGE SCALE GENOMIC DNA]</scope>
    <source>
        <strain evidence="2 5">DSM 15626</strain>
    </source>
</reference>
<evidence type="ECO:0000259" key="1">
    <source>
        <dbReference type="Pfam" id="PF01370"/>
    </source>
</evidence>
<dbReference type="GO" id="GO:0005737">
    <property type="term" value="C:cytoplasm"/>
    <property type="evidence" value="ECO:0007669"/>
    <property type="project" value="TreeGrafter"/>
</dbReference>
<accession>A0A7Y4NZX4</accession>
<dbReference type="Proteomes" id="UP000553957">
    <property type="component" value="Unassembled WGS sequence"/>
</dbReference>
<comment type="caution">
    <text evidence="3">The sequence shown here is derived from an EMBL/GenBank/DDBJ whole genome shotgun (WGS) entry which is preliminary data.</text>
</comment>
<dbReference type="PANTHER" id="PTHR48079:SF6">
    <property type="entry name" value="NAD(P)-BINDING DOMAIN-CONTAINING PROTEIN-RELATED"/>
    <property type="match status" value="1"/>
</dbReference>
<feature type="domain" description="NAD-dependent epimerase/dehydratase" evidence="1">
    <location>
        <begin position="3"/>
        <end position="230"/>
    </location>
</feature>
<protein>
    <submittedName>
        <fullName evidence="3">NAD-dependent epimerase/dehydratase family protein</fullName>
    </submittedName>
    <submittedName>
        <fullName evidence="2">Nucleoside-diphosphate-sugar epimerase</fullName>
    </submittedName>
</protein>
<evidence type="ECO:0000313" key="5">
    <source>
        <dbReference type="Proteomes" id="UP000553957"/>
    </source>
</evidence>
<dbReference type="RefSeq" id="WP_171673029.1">
    <property type="nucleotide sequence ID" value="NZ_BAAAGT010000002.1"/>
</dbReference>
<dbReference type="SUPFAM" id="SSF51735">
    <property type="entry name" value="NAD(P)-binding Rossmann-fold domains"/>
    <property type="match status" value="1"/>
</dbReference>
<dbReference type="EMBL" id="JACHKF010000001">
    <property type="protein sequence ID" value="MBB6569631.1"/>
    <property type="molecule type" value="Genomic_DNA"/>
</dbReference>
<dbReference type="InterPro" id="IPR001509">
    <property type="entry name" value="Epimerase_deHydtase"/>
</dbReference>
<evidence type="ECO:0000313" key="3">
    <source>
        <dbReference type="EMBL" id="NOL40535.1"/>
    </source>
</evidence>
<dbReference type="Pfam" id="PF01370">
    <property type="entry name" value="Epimerase"/>
    <property type="match status" value="1"/>
</dbReference>
<reference evidence="3 4" key="1">
    <citation type="submission" date="2020-05" db="EMBL/GenBank/DDBJ databases">
        <title>Genome sequence of Kribbella sandramycini ATCC 39419.</title>
        <authorList>
            <person name="Maclea K.S."/>
            <person name="Fair J.L."/>
        </authorList>
    </citation>
    <scope>NUCLEOTIDE SEQUENCE [LARGE SCALE GENOMIC DNA]</scope>
    <source>
        <strain evidence="3 4">ATCC 39419</strain>
    </source>
</reference>
<dbReference type="Proteomes" id="UP000534306">
    <property type="component" value="Unassembled WGS sequence"/>
</dbReference>
<sequence length="348" mass="37312">MRVVVTGASGNVGTALVRRLGADQHTVVGISRRPPDLPGIQWHTADLSSDEGSAELVRAFDGADAVVHAAWAFQPSHDLNYLRRIDVGGTRRVLEAVGEAGVPHLIHLSSIGAYAAKRSEQPVGEDWPTDGIATSSYSRHKAAAERLLDAFEGGSTVVTRIRPGIVGQRSAGSAFLRYALPAVVPAKALDLVRVLPLDRALAVPVVHADDVADAITRAIERRIGGAFNLAAAAPVTVDMVAAELSARNFHVPYAVLRGLLAASWRTHLQPLSPGWLDLAYSVPLLNTARVERELGWRPKVLAHVVLHEIVEGLREAAAARTPVLRPRSVVSQVTEAFRSGPVARRRRT</sequence>